<evidence type="ECO:0000313" key="1">
    <source>
        <dbReference type="EMBL" id="MFC7193267.1"/>
    </source>
</evidence>
<dbReference type="EMBL" id="JBHTAX010000007">
    <property type="protein sequence ID" value="MFC7193267.1"/>
    <property type="molecule type" value="Genomic_DNA"/>
</dbReference>
<dbReference type="Proteomes" id="UP001596417">
    <property type="component" value="Unassembled WGS sequence"/>
</dbReference>
<keyword evidence="2" id="KW-1185">Reference proteome</keyword>
<gene>
    <name evidence="1" type="ORF">ACFQL7_28070</name>
</gene>
<sequence>MSGQTGVVAKSTSGNALVTIGFCDEYRIMTFDIASTVAALGHGCSDAPLAGRTSD</sequence>
<proteinExistence type="predicted"/>
<protein>
    <submittedName>
        <fullName evidence="1">Uncharacterized protein</fullName>
    </submittedName>
</protein>
<name>A0ABD5YWQ4_9EURY</name>
<accession>A0ABD5YWQ4</accession>
<dbReference type="RefSeq" id="WP_390207102.1">
    <property type="nucleotide sequence ID" value="NZ_JBHTAX010000007.1"/>
</dbReference>
<reference evidence="1 2" key="1">
    <citation type="journal article" date="2019" name="Int. J. Syst. Evol. Microbiol.">
        <title>The Global Catalogue of Microorganisms (GCM) 10K type strain sequencing project: providing services to taxonomists for standard genome sequencing and annotation.</title>
        <authorList>
            <consortium name="The Broad Institute Genomics Platform"/>
            <consortium name="The Broad Institute Genome Sequencing Center for Infectious Disease"/>
            <person name="Wu L."/>
            <person name="Ma J."/>
        </authorList>
    </citation>
    <scope>NUCLEOTIDE SEQUENCE [LARGE SCALE GENOMIC DNA]</scope>
    <source>
        <strain evidence="1 2">RDMS1</strain>
    </source>
</reference>
<dbReference type="AlphaFoldDB" id="A0ABD5YWQ4"/>
<evidence type="ECO:0000313" key="2">
    <source>
        <dbReference type="Proteomes" id="UP001596417"/>
    </source>
</evidence>
<organism evidence="1 2">
    <name type="scientific">Halocatena marina</name>
    <dbReference type="NCBI Taxonomy" id="2934937"/>
    <lineage>
        <taxon>Archaea</taxon>
        <taxon>Methanobacteriati</taxon>
        <taxon>Methanobacteriota</taxon>
        <taxon>Stenosarchaea group</taxon>
        <taxon>Halobacteria</taxon>
        <taxon>Halobacteriales</taxon>
        <taxon>Natronomonadaceae</taxon>
        <taxon>Halocatena</taxon>
    </lineage>
</organism>
<comment type="caution">
    <text evidence="1">The sequence shown here is derived from an EMBL/GenBank/DDBJ whole genome shotgun (WGS) entry which is preliminary data.</text>
</comment>